<organism evidence="1 2">
    <name type="scientific">Euroglyphus maynei</name>
    <name type="common">Mayne's house dust mite</name>
    <dbReference type="NCBI Taxonomy" id="6958"/>
    <lineage>
        <taxon>Eukaryota</taxon>
        <taxon>Metazoa</taxon>
        <taxon>Ecdysozoa</taxon>
        <taxon>Arthropoda</taxon>
        <taxon>Chelicerata</taxon>
        <taxon>Arachnida</taxon>
        <taxon>Acari</taxon>
        <taxon>Acariformes</taxon>
        <taxon>Sarcoptiformes</taxon>
        <taxon>Astigmata</taxon>
        <taxon>Psoroptidia</taxon>
        <taxon>Analgoidea</taxon>
        <taxon>Pyroglyphidae</taxon>
        <taxon>Pyroglyphinae</taxon>
        <taxon>Euroglyphus</taxon>
    </lineage>
</organism>
<name>A0A1Y3BFI6_EURMA</name>
<dbReference type="OrthoDB" id="6504327at2759"/>
<keyword evidence="2" id="KW-1185">Reference proteome</keyword>
<protein>
    <submittedName>
        <fullName evidence="1">Uncharacterized protein</fullName>
    </submittedName>
</protein>
<dbReference type="Proteomes" id="UP000194236">
    <property type="component" value="Unassembled WGS sequence"/>
</dbReference>
<dbReference type="EMBL" id="MUJZ01021832">
    <property type="protein sequence ID" value="OTF79701.1"/>
    <property type="molecule type" value="Genomic_DNA"/>
</dbReference>
<accession>A0A1Y3BFI6</accession>
<evidence type="ECO:0000313" key="2">
    <source>
        <dbReference type="Proteomes" id="UP000194236"/>
    </source>
</evidence>
<evidence type="ECO:0000313" key="1">
    <source>
        <dbReference type="EMBL" id="OTF79701.1"/>
    </source>
</evidence>
<sequence>MNDDFENFVDDSNWLDINKNISNHSLSESEPNINQRINQMNKSKSNNLADILYKALKNRIIALEIEKKIKFYLGDVTSSNYRKNQNIDDKLIRASRQSIVRTRSIQPLATFDFNFTREEKQSPILSVDLERCFPNEISTEMLRKIQHLEQNLLVLERNLKSGHLNRARMNQVLSY</sequence>
<comment type="caution">
    <text evidence="1">The sequence shown here is derived from an EMBL/GenBank/DDBJ whole genome shotgun (WGS) entry which is preliminary data.</text>
</comment>
<proteinExistence type="predicted"/>
<feature type="non-terminal residue" evidence="1">
    <location>
        <position position="175"/>
    </location>
</feature>
<dbReference type="AlphaFoldDB" id="A0A1Y3BFI6"/>
<gene>
    <name evidence="1" type="ORF">BLA29_011815</name>
</gene>
<reference evidence="1 2" key="1">
    <citation type="submission" date="2017-03" db="EMBL/GenBank/DDBJ databases">
        <title>Genome Survey of Euroglyphus maynei.</title>
        <authorList>
            <person name="Arlian L.G."/>
            <person name="Morgan M.S."/>
            <person name="Rider S.D."/>
        </authorList>
    </citation>
    <scope>NUCLEOTIDE SEQUENCE [LARGE SCALE GENOMIC DNA]</scope>
    <source>
        <strain evidence="1">Arlian Lab</strain>
        <tissue evidence="1">Whole body</tissue>
    </source>
</reference>